<keyword evidence="5 7" id="KW-1133">Transmembrane helix</keyword>
<dbReference type="GO" id="GO:0005886">
    <property type="term" value="C:plasma membrane"/>
    <property type="evidence" value="ECO:0007669"/>
    <property type="project" value="UniProtKB-SubCell"/>
</dbReference>
<comment type="subcellular location">
    <subcellularLocation>
        <location evidence="1">Cell membrane</location>
        <topology evidence="1">Multi-pass membrane protein</topology>
    </subcellularLocation>
</comment>
<keyword evidence="6 7" id="KW-0472">Membrane</keyword>
<keyword evidence="4 7" id="KW-0812">Transmembrane</keyword>
<feature type="transmembrane region" description="Helical" evidence="7">
    <location>
        <begin position="32"/>
        <end position="50"/>
    </location>
</feature>
<evidence type="ECO:0000256" key="4">
    <source>
        <dbReference type="ARBA" id="ARBA00022692"/>
    </source>
</evidence>
<dbReference type="InterPro" id="IPR005115">
    <property type="entry name" value="Gly_transporter"/>
</dbReference>
<evidence type="ECO:0000256" key="6">
    <source>
        <dbReference type="ARBA" id="ARBA00023136"/>
    </source>
</evidence>
<sequence length="221" mass="24235">MIRPGDVFLLADNVGIAAFAITGMLTGIRHRLDIIGILTAGYLTAFGGGIMRDAMIGRIPYVFQDPVPSSVATISVLLVLAFYFIKKGRASRIEQSRITIFFDAIGLSSFSIAAALLAIDRNLNLFGVVWIAFITATGGGMVRDMLLNRVPKLLFTEFYGTISILIGLLLYLLSRYDLHRNEGVLIVIFVSGVLLRLAAYRWNWSLPVPDSSGTTDDRSEN</sequence>
<dbReference type="AlphaFoldDB" id="A0A833H1Q2"/>
<dbReference type="EMBL" id="WBUI01000010">
    <property type="protein sequence ID" value="KAB2932170.1"/>
    <property type="molecule type" value="Genomic_DNA"/>
</dbReference>
<dbReference type="PANTHER" id="PTHR30506">
    <property type="entry name" value="INNER MEMBRANE PROTEIN"/>
    <property type="match status" value="1"/>
</dbReference>
<protein>
    <submittedName>
        <fullName evidence="9">Trimeric intracellular cation channel family protein</fullName>
    </submittedName>
</protein>
<comment type="similarity">
    <text evidence="2">Belongs to the UPF0126 family.</text>
</comment>
<feature type="domain" description="Glycine transporter" evidence="8">
    <location>
        <begin position="101"/>
        <end position="174"/>
    </location>
</feature>
<evidence type="ECO:0000256" key="2">
    <source>
        <dbReference type="ARBA" id="ARBA00008193"/>
    </source>
</evidence>
<feature type="transmembrane region" description="Helical" evidence="7">
    <location>
        <begin position="154"/>
        <end position="172"/>
    </location>
</feature>
<evidence type="ECO:0000313" key="9">
    <source>
        <dbReference type="EMBL" id="KAB2932170.1"/>
    </source>
</evidence>
<feature type="transmembrane region" description="Helical" evidence="7">
    <location>
        <begin position="6"/>
        <end position="25"/>
    </location>
</feature>
<feature type="transmembrane region" description="Helical" evidence="7">
    <location>
        <begin position="98"/>
        <end position="119"/>
    </location>
</feature>
<feature type="transmembrane region" description="Helical" evidence="7">
    <location>
        <begin position="184"/>
        <end position="202"/>
    </location>
</feature>
<feature type="domain" description="Glycine transporter" evidence="8">
    <location>
        <begin position="10"/>
        <end position="83"/>
    </location>
</feature>
<keyword evidence="3" id="KW-1003">Cell membrane</keyword>
<evidence type="ECO:0000259" key="8">
    <source>
        <dbReference type="Pfam" id="PF03458"/>
    </source>
</evidence>
<feature type="transmembrane region" description="Helical" evidence="7">
    <location>
        <begin position="125"/>
        <end position="142"/>
    </location>
</feature>
<comment type="caution">
    <text evidence="9">The sequence shown here is derived from an EMBL/GenBank/DDBJ whole genome shotgun (WGS) entry which is preliminary data.</text>
</comment>
<organism evidence="9 10">
    <name type="scientific">Leptonema illini</name>
    <dbReference type="NCBI Taxonomy" id="183"/>
    <lineage>
        <taxon>Bacteria</taxon>
        <taxon>Pseudomonadati</taxon>
        <taxon>Spirochaetota</taxon>
        <taxon>Spirochaetia</taxon>
        <taxon>Leptospirales</taxon>
        <taxon>Leptospiraceae</taxon>
        <taxon>Leptonema</taxon>
    </lineage>
</organism>
<feature type="transmembrane region" description="Helical" evidence="7">
    <location>
        <begin position="70"/>
        <end position="86"/>
    </location>
</feature>
<name>A0A833H1Q2_9LEPT</name>
<evidence type="ECO:0000256" key="7">
    <source>
        <dbReference type="SAM" id="Phobius"/>
    </source>
</evidence>
<dbReference type="Pfam" id="PF03458">
    <property type="entry name" value="Gly_transporter"/>
    <property type="match status" value="2"/>
</dbReference>
<evidence type="ECO:0000256" key="5">
    <source>
        <dbReference type="ARBA" id="ARBA00022989"/>
    </source>
</evidence>
<dbReference type="PANTHER" id="PTHR30506:SF3">
    <property type="entry name" value="UPF0126 INNER MEMBRANE PROTEIN YADS-RELATED"/>
    <property type="match status" value="1"/>
</dbReference>
<accession>A0A833H1Q2</accession>
<dbReference type="Proteomes" id="UP000460298">
    <property type="component" value="Unassembled WGS sequence"/>
</dbReference>
<proteinExistence type="inferred from homology"/>
<gene>
    <name evidence="9" type="ORF">F9K24_11240</name>
</gene>
<evidence type="ECO:0000256" key="1">
    <source>
        <dbReference type="ARBA" id="ARBA00004651"/>
    </source>
</evidence>
<evidence type="ECO:0000256" key="3">
    <source>
        <dbReference type="ARBA" id="ARBA00022475"/>
    </source>
</evidence>
<evidence type="ECO:0000313" key="10">
    <source>
        <dbReference type="Proteomes" id="UP000460298"/>
    </source>
</evidence>
<reference evidence="9 10" key="1">
    <citation type="submission" date="2019-10" db="EMBL/GenBank/DDBJ databases">
        <title>Extracellular Electron Transfer in a Candidatus Methanoperedens spp. Enrichment Culture.</title>
        <authorList>
            <person name="Berger S."/>
            <person name="Rangel Shaw D."/>
            <person name="Berben T."/>
            <person name="In 'T Zandt M."/>
            <person name="Frank J."/>
            <person name="Reimann J."/>
            <person name="Jetten M.S.M."/>
            <person name="Welte C.U."/>
        </authorList>
    </citation>
    <scope>NUCLEOTIDE SEQUENCE [LARGE SCALE GENOMIC DNA]</scope>
    <source>
        <strain evidence="9">SB12</strain>
    </source>
</reference>